<evidence type="ECO:0000313" key="3">
    <source>
        <dbReference type="Proteomes" id="UP000092445"/>
    </source>
</evidence>
<proteinExistence type="predicted"/>
<sequence length="495" mass="56610">MFGPYPHDYSEIADKFRKTVCYKYLTSPVLAASRCGPCFSQQENYYELPQSSIPQLRSHRCQSNRHTCKCKNVCDEIRYNLWLASTKSSIYIPDTATKWFEGQQQLNALYKRFSEFSSQHALAYRMPYCQLQPYALPAAMNLKPPLRLMGYSNGEDNAKYMSPEFADLLNRHNEIMHRLHHISNLPPEYRPRILKNRRQRLASGNEQSAEKLVTPRISLSNPFYTNVDERRSCENPLSSDCVTCDQDSCYSKTHTKAKSCQELPEEKKTSRKRKRRSFSSASHSEKSKILREIWKKPNATEMRESVASFRLDKQVSKHIPLFKSRNKMETQSSLLPSILEEPENKKVKQKPPPPPVPPKPRKKYILGKQEKEFLGEALKIVPNLAANVSEGSPHCINISPPLHLSKLYKELLKSSPCLSYNLIRSSKSETVQKNPKMIQSLPKSNSAPSSTKSPAKTYSIGGHKNASIKYRQHTHSPSLTKTKSELLNVFPGTAE</sequence>
<name>A0A1B0AA00_GLOPL</name>
<keyword evidence="3" id="KW-1185">Reference proteome</keyword>
<dbReference type="VEuPathDB" id="VectorBase:GPAI038962"/>
<reference evidence="3" key="1">
    <citation type="submission" date="2014-03" db="EMBL/GenBank/DDBJ databases">
        <authorList>
            <person name="Aksoy S."/>
            <person name="Warren W."/>
            <person name="Wilson R.K."/>
        </authorList>
    </citation>
    <scope>NUCLEOTIDE SEQUENCE [LARGE SCALE GENOMIC DNA]</scope>
    <source>
        <strain evidence="3">IAEA</strain>
    </source>
</reference>
<evidence type="ECO:0000313" key="2">
    <source>
        <dbReference type="EnsemblMetazoa" id="GPAI038962-PA"/>
    </source>
</evidence>
<evidence type="ECO:0000256" key="1">
    <source>
        <dbReference type="SAM" id="MobiDB-lite"/>
    </source>
</evidence>
<dbReference type="AlphaFoldDB" id="A0A1B0AA00"/>
<organism evidence="2 3">
    <name type="scientific">Glossina pallidipes</name>
    <name type="common">Tsetse fly</name>
    <dbReference type="NCBI Taxonomy" id="7398"/>
    <lineage>
        <taxon>Eukaryota</taxon>
        <taxon>Metazoa</taxon>
        <taxon>Ecdysozoa</taxon>
        <taxon>Arthropoda</taxon>
        <taxon>Hexapoda</taxon>
        <taxon>Insecta</taxon>
        <taxon>Pterygota</taxon>
        <taxon>Neoptera</taxon>
        <taxon>Endopterygota</taxon>
        <taxon>Diptera</taxon>
        <taxon>Brachycera</taxon>
        <taxon>Muscomorpha</taxon>
        <taxon>Hippoboscoidea</taxon>
        <taxon>Glossinidae</taxon>
        <taxon>Glossina</taxon>
    </lineage>
</organism>
<reference evidence="2" key="2">
    <citation type="submission" date="2020-05" db="UniProtKB">
        <authorList>
            <consortium name="EnsemblMetazoa"/>
        </authorList>
    </citation>
    <scope>IDENTIFICATION</scope>
    <source>
        <strain evidence="2">IAEA</strain>
    </source>
</reference>
<feature type="compositionally biased region" description="Polar residues" evidence="1">
    <location>
        <begin position="441"/>
        <end position="456"/>
    </location>
</feature>
<dbReference type="EnsemblMetazoa" id="GPAI038962-RA">
    <property type="protein sequence ID" value="GPAI038962-PA"/>
    <property type="gene ID" value="GPAI038962"/>
</dbReference>
<protein>
    <submittedName>
        <fullName evidence="2">Uncharacterized protein</fullName>
    </submittedName>
</protein>
<feature type="region of interest" description="Disordered" evidence="1">
    <location>
        <begin position="428"/>
        <end position="495"/>
    </location>
</feature>
<accession>A0A1B0AA00</accession>
<dbReference type="Proteomes" id="UP000092445">
    <property type="component" value="Unassembled WGS sequence"/>
</dbReference>
<feature type="region of interest" description="Disordered" evidence="1">
    <location>
        <begin position="255"/>
        <end position="284"/>
    </location>
</feature>
<feature type="region of interest" description="Disordered" evidence="1">
    <location>
        <begin position="337"/>
        <end position="362"/>
    </location>
</feature>